<dbReference type="Proteomes" id="UP000317371">
    <property type="component" value="Unassembled WGS sequence"/>
</dbReference>
<dbReference type="EC" id="6.3.2.6" evidence="3 11"/>
<evidence type="ECO:0000256" key="10">
    <source>
        <dbReference type="ARBA" id="ARBA00048475"/>
    </source>
</evidence>
<dbReference type="GO" id="GO:0005524">
    <property type="term" value="F:ATP binding"/>
    <property type="evidence" value="ECO:0007669"/>
    <property type="project" value="UniProtKB-KW"/>
</dbReference>
<keyword evidence="15" id="KW-1185">Reference proteome</keyword>
<dbReference type="Gene3D" id="3.30.470.20">
    <property type="entry name" value="ATP-grasp fold, B domain"/>
    <property type="match status" value="1"/>
</dbReference>
<comment type="catalytic activity">
    <reaction evidence="10 11">
        <text>5-amino-1-(5-phospho-D-ribosyl)imidazole-4-carboxylate + L-aspartate + ATP = (2S)-2-[5-amino-1-(5-phospho-beta-D-ribosyl)imidazole-4-carboxamido]succinate + ADP + phosphate + 2 H(+)</text>
        <dbReference type="Rhea" id="RHEA:22628"/>
        <dbReference type="ChEBI" id="CHEBI:15378"/>
        <dbReference type="ChEBI" id="CHEBI:29991"/>
        <dbReference type="ChEBI" id="CHEBI:30616"/>
        <dbReference type="ChEBI" id="CHEBI:43474"/>
        <dbReference type="ChEBI" id="CHEBI:58443"/>
        <dbReference type="ChEBI" id="CHEBI:77657"/>
        <dbReference type="ChEBI" id="CHEBI:456216"/>
        <dbReference type="EC" id="6.3.2.6"/>
    </reaction>
</comment>
<dbReference type="InterPro" id="IPR018236">
    <property type="entry name" value="SAICAR_synthetase_CS"/>
</dbReference>
<dbReference type="PANTHER" id="PTHR43700:SF1">
    <property type="entry name" value="PHOSPHORIBOSYLAMINOIMIDAZOLE-SUCCINOCARBOXAMIDE SYNTHASE"/>
    <property type="match status" value="1"/>
</dbReference>
<evidence type="ECO:0000256" key="2">
    <source>
        <dbReference type="ARBA" id="ARBA00010190"/>
    </source>
</evidence>
<evidence type="ECO:0000256" key="11">
    <source>
        <dbReference type="HAMAP-Rule" id="MF_00137"/>
    </source>
</evidence>
<evidence type="ECO:0000256" key="8">
    <source>
        <dbReference type="ARBA" id="ARBA00022840"/>
    </source>
</evidence>
<proteinExistence type="inferred from homology"/>
<dbReference type="GO" id="GO:0005737">
    <property type="term" value="C:cytoplasm"/>
    <property type="evidence" value="ECO:0007669"/>
    <property type="project" value="TreeGrafter"/>
</dbReference>
<keyword evidence="7 11" id="KW-0658">Purine biosynthesis</keyword>
<name>A0A540VGA1_9CHLR</name>
<reference evidence="14 15" key="1">
    <citation type="submission" date="2019-06" db="EMBL/GenBank/DDBJ databases">
        <title>Genome sequence of Litorilinea aerophila BAA-2444.</title>
        <authorList>
            <person name="Maclea K.S."/>
            <person name="Maurais E.G."/>
            <person name="Iannazzi L.C."/>
        </authorList>
    </citation>
    <scope>NUCLEOTIDE SEQUENCE [LARGE SCALE GENOMIC DNA]</scope>
    <source>
        <strain evidence="14 15">ATCC BAA-2444</strain>
    </source>
</reference>
<evidence type="ECO:0000256" key="4">
    <source>
        <dbReference type="ARBA" id="ARBA00016460"/>
    </source>
</evidence>
<dbReference type="FunFam" id="3.30.200.20:FF:000199">
    <property type="entry name" value="Phosphoribosylaminoimidazole-succinocarboxamide synthase"/>
    <property type="match status" value="1"/>
</dbReference>
<feature type="domain" description="SAICAR synthetase/ADE2 N-terminal" evidence="13">
    <location>
        <begin position="39"/>
        <end position="277"/>
    </location>
</feature>
<keyword evidence="6 11" id="KW-0547">Nucleotide-binding</keyword>
<dbReference type="PANTHER" id="PTHR43700">
    <property type="entry name" value="PHOSPHORIBOSYLAMINOIMIDAZOLE-SUCCINOCARBOXAMIDE SYNTHASE"/>
    <property type="match status" value="1"/>
</dbReference>
<organism evidence="14 15">
    <name type="scientific">Litorilinea aerophila</name>
    <dbReference type="NCBI Taxonomy" id="1204385"/>
    <lineage>
        <taxon>Bacteria</taxon>
        <taxon>Bacillati</taxon>
        <taxon>Chloroflexota</taxon>
        <taxon>Caldilineae</taxon>
        <taxon>Caldilineales</taxon>
        <taxon>Caldilineaceae</taxon>
        <taxon>Litorilinea</taxon>
    </lineage>
</organism>
<dbReference type="OrthoDB" id="9801549at2"/>
<dbReference type="EMBL" id="VIGC01000011">
    <property type="protein sequence ID" value="TQE95798.1"/>
    <property type="molecule type" value="Genomic_DNA"/>
</dbReference>
<dbReference type="HAMAP" id="MF_00137">
    <property type="entry name" value="SAICAR_synth"/>
    <property type="match status" value="1"/>
</dbReference>
<sequence length="337" mass="37965">MAFPEKSQPAGIVTEEFLAHHLDHALAQVEIPGLDAPERGKVRDIFRHDDRLILVTTDRLSAFDRILGLVPFKGQVLNQLSAFWFEQTADLISNHLLAVPDPNVSVVRRCEPLPVEVVVRGYITGVTQTALWYRYSQGERTIYGIDFPEGLRKNDPLPEPIITPTTKARDGGHDERITSAEVVERGLVDEESWSQICQAAVAIFRRGQEIARRGGLILVDTKYEFGRTPDGQIVLIDEVHTPDSSRFWLAESYADRHAAGQEPENFDKEFIRLYYAERGYRGDGEPFPMPPELAVQAARRYIQVYEMLTGTRFMPGELPAPARIVRNVQAWLAASTG</sequence>
<evidence type="ECO:0000256" key="6">
    <source>
        <dbReference type="ARBA" id="ARBA00022741"/>
    </source>
</evidence>
<dbReference type="FunCoup" id="A0A540VGA1">
    <property type="interactions" value="431"/>
</dbReference>
<dbReference type="RefSeq" id="WP_141610021.1">
    <property type="nucleotide sequence ID" value="NZ_VIGC02000011.1"/>
</dbReference>
<evidence type="ECO:0000313" key="15">
    <source>
        <dbReference type="Proteomes" id="UP000317371"/>
    </source>
</evidence>
<evidence type="ECO:0000256" key="5">
    <source>
        <dbReference type="ARBA" id="ARBA00022598"/>
    </source>
</evidence>
<comment type="pathway">
    <text evidence="1 11">Purine metabolism; IMP biosynthesis via de novo pathway; 5-amino-1-(5-phospho-D-ribosyl)imidazole-4-carboxamide from 5-amino-1-(5-phospho-D-ribosyl)imidazole-4-carboxylate: step 1/2.</text>
</comment>
<evidence type="ECO:0000256" key="9">
    <source>
        <dbReference type="ARBA" id="ARBA00030409"/>
    </source>
</evidence>
<dbReference type="NCBIfam" id="NF010568">
    <property type="entry name" value="PRK13961.1"/>
    <property type="match status" value="1"/>
</dbReference>
<keyword evidence="8 11" id="KW-0067">ATP-binding</keyword>
<comment type="similarity">
    <text evidence="2 11">Belongs to the SAICAR synthetase family.</text>
</comment>
<evidence type="ECO:0000313" key="14">
    <source>
        <dbReference type="EMBL" id="TQE95798.1"/>
    </source>
</evidence>
<dbReference type="GO" id="GO:0004639">
    <property type="term" value="F:phosphoribosylaminoimidazolesuccinocarboxamide synthase activity"/>
    <property type="evidence" value="ECO:0007669"/>
    <property type="project" value="UniProtKB-UniRule"/>
</dbReference>
<protein>
    <recommendedName>
        <fullName evidence="4 11">Phosphoribosylaminoimidazole-succinocarboxamide synthase</fullName>
        <ecNumber evidence="3 11">6.3.2.6</ecNumber>
    </recommendedName>
    <alternativeName>
        <fullName evidence="9 11">SAICAR synthetase</fullName>
    </alternativeName>
</protein>
<dbReference type="InParanoid" id="A0A540VGA1"/>
<feature type="region of interest" description="Disordered" evidence="12">
    <location>
        <begin position="155"/>
        <end position="174"/>
    </location>
</feature>
<dbReference type="GO" id="GO:0006189">
    <property type="term" value="P:'de novo' IMP biosynthetic process"/>
    <property type="evidence" value="ECO:0007669"/>
    <property type="project" value="UniProtKB-UniRule"/>
</dbReference>
<keyword evidence="5 11" id="KW-0436">Ligase</keyword>
<evidence type="ECO:0000256" key="7">
    <source>
        <dbReference type="ARBA" id="ARBA00022755"/>
    </source>
</evidence>
<comment type="caution">
    <text evidence="14">The sequence shown here is derived from an EMBL/GenBank/DDBJ whole genome shotgun (WGS) entry which is preliminary data.</text>
</comment>
<evidence type="ECO:0000256" key="3">
    <source>
        <dbReference type="ARBA" id="ARBA00012217"/>
    </source>
</evidence>
<dbReference type="UniPathway" id="UPA00074">
    <property type="reaction ID" value="UER00131"/>
</dbReference>
<dbReference type="PROSITE" id="PS01058">
    <property type="entry name" value="SAICAR_SYNTHETASE_2"/>
    <property type="match status" value="1"/>
</dbReference>
<evidence type="ECO:0000259" key="13">
    <source>
        <dbReference type="Pfam" id="PF01259"/>
    </source>
</evidence>
<dbReference type="Gene3D" id="3.30.200.20">
    <property type="entry name" value="Phosphorylase Kinase, domain 1"/>
    <property type="match status" value="1"/>
</dbReference>
<dbReference type="SUPFAM" id="SSF56104">
    <property type="entry name" value="SAICAR synthase-like"/>
    <property type="match status" value="1"/>
</dbReference>
<gene>
    <name evidence="11" type="primary">purC</name>
    <name evidence="14" type="ORF">FKZ61_10175</name>
</gene>
<accession>A0A540VGA1</accession>
<evidence type="ECO:0000256" key="1">
    <source>
        <dbReference type="ARBA" id="ARBA00004672"/>
    </source>
</evidence>
<dbReference type="Pfam" id="PF01259">
    <property type="entry name" value="SAICAR_synt"/>
    <property type="match status" value="1"/>
</dbReference>
<dbReference type="AlphaFoldDB" id="A0A540VGA1"/>
<dbReference type="InterPro" id="IPR028923">
    <property type="entry name" value="SAICAR_synt/ADE2_N"/>
</dbReference>
<dbReference type="CDD" id="cd01414">
    <property type="entry name" value="SAICAR_synt_Sc"/>
    <property type="match status" value="1"/>
</dbReference>
<dbReference type="NCBIfam" id="NF009251">
    <property type="entry name" value="PRK12607.1"/>
    <property type="match status" value="1"/>
</dbReference>
<evidence type="ECO:0000256" key="12">
    <source>
        <dbReference type="SAM" id="MobiDB-lite"/>
    </source>
</evidence>